<evidence type="ECO:0000256" key="1">
    <source>
        <dbReference type="ARBA" id="ARBA00010745"/>
    </source>
</evidence>
<dbReference type="PANTHER" id="PTHR11761:SF3">
    <property type="entry name" value="LARGE RIBOSOMAL SUBUNIT PROTEIN UL14M"/>
    <property type="match status" value="1"/>
</dbReference>
<gene>
    <name evidence="7" type="ORF">M569_01425</name>
</gene>
<dbReference type="SMART" id="SM01374">
    <property type="entry name" value="Ribosomal_L14"/>
    <property type="match status" value="1"/>
</dbReference>
<dbReference type="GO" id="GO:0006412">
    <property type="term" value="P:translation"/>
    <property type="evidence" value="ECO:0007669"/>
    <property type="project" value="InterPro"/>
</dbReference>
<feature type="non-terminal residue" evidence="7">
    <location>
        <position position="97"/>
    </location>
</feature>
<keyword evidence="2" id="KW-0699">rRNA-binding</keyword>
<keyword evidence="3" id="KW-0694">RNA-binding</keyword>
<evidence type="ECO:0000256" key="5">
    <source>
        <dbReference type="ARBA" id="ARBA00023274"/>
    </source>
</evidence>
<evidence type="ECO:0000313" key="7">
    <source>
        <dbReference type="EMBL" id="EPS73340.1"/>
    </source>
</evidence>
<evidence type="ECO:0008006" key="9">
    <source>
        <dbReference type="Google" id="ProtNLM"/>
    </source>
</evidence>
<evidence type="ECO:0000256" key="6">
    <source>
        <dbReference type="RuleBase" id="RU003949"/>
    </source>
</evidence>
<keyword evidence="5 6" id="KW-0687">Ribonucleoprotein</keyword>
<keyword evidence="8" id="KW-1185">Reference proteome</keyword>
<evidence type="ECO:0000256" key="3">
    <source>
        <dbReference type="ARBA" id="ARBA00022884"/>
    </source>
</evidence>
<dbReference type="InterPro" id="IPR036853">
    <property type="entry name" value="Ribosomal_uL14_sf"/>
</dbReference>
<evidence type="ECO:0000313" key="8">
    <source>
        <dbReference type="Proteomes" id="UP000015453"/>
    </source>
</evidence>
<dbReference type="HAMAP" id="MF_01367">
    <property type="entry name" value="Ribosomal_uL14"/>
    <property type="match status" value="1"/>
</dbReference>
<dbReference type="CDD" id="cd00337">
    <property type="entry name" value="Ribosomal_uL14"/>
    <property type="match status" value="1"/>
</dbReference>
<keyword evidence="4 6" id="KW-0689">Ribosomal protein</keyword>
<dbReference type="Proteomes" id="UP000015453">
    <property type="component" value="Unassembled WGS sequence"/>
</dbReference>
<comment type="caution">
    <text evidence="7">The sequence shown here is derived from an EMBL/GenBank/DDBJ whole genome shotgun (WGS) entry which is preliminary data.</text>
</comment>
<protein>
    <recommendedName>
        <fullName evidence="9">Ribosomal protein L14</fullName>
    </recommendedName>
</protein>
<reference evidence="7 8" key="1">
    <citation type="journal article" date="2013" name="BMC Genomics">
        <title>The miniature genome of a carnivorous plant Genlisea aurea contains a low number of genes and short non-coding sequences.</title>
        <authorList>
            <person name="Leushkin E.V."/>
            <person name="Sutormin R.A."/>
            <person name="Nabieva E.R."/>
            <person name="Penin A.A."/>
            <person name="Kondrashov A.S."/>
            <person name="Logacheva M.D."/>
        </authorList>
    </citation>
    <scope>NUCLEOTIDE SEQUENCE [LARGE SCALE GENOMIC DNA]</scope>
</reference>
<proteinExistence type="inferred from homology"/>
<dbReference type="EMBL" id="AUSU01000465">
    <property type="protein sequence ID" value="EPS73340.1"/>
    <property type="molecule type" value="Genomic_DNA"/>
</dbReference>
<dbReference type="OrthoDB" id="274765at2759"/>
<sequence length="97" mass="10753">MIQKGTIISISDNSGARLAKCIQVYKKKIATIGDLILVSIKTYNPEKKIKKGELHLAIVIRTKKEFYNNSAFFGFSDNAGVLLNKKLLPLGTRLFGP</sequence>
<name>S8D1Y2_9LAMI</name>
<comment type="similarity">
    <text evidence="1 6">Belongs to the universal ribosomal protein uL14 family.</text>
</comment>
<evidence type="ECO:0000256" key="4">
    <source>
        <dbReference type="ARBA" id="ARBA00022980"/>
    </source>
</evidence>
<dbReference type="SUPFAM" id="SSF50193">
    <property type="entry name" value="Ribosomal protein L14"/>
    <property type="match status" value="1"/>
</dbReference>
<dbReference type="GO" id="GO:0003735">
    <property type="term" value="F:structural constituent of ribosome"/>
    <property type="evidence" value="ECO:0007669"/>
    <property type="project" value="InterPro"/>
</dbReference>
<dbReference type="Pfam" id="PF00238">
    <property type="entry name" value="Ribosomal_L14"/>
    <property type="match status" value="1"/>
</dbReference>
<dbReference type="AlphaFoldDB" id="S8D1Y2"/>
<dbReference type="InterPro" id="IPR000218">
    <property type="entry name" value="Ribosomal_uL14"/>
</dbReference>
<dbReference type="GO" id="GO:0070180">
    <property type="term" value="F:large ribosomal subunit rRNA binding"/>
    <property type="evidence" value="ECO:0007669"/>
    <property type="project" value="TreeGrafter"/>
</dbReference>
<dbReference type="GO" id="GO:0022625">
    <property type="term" value="C:cytosolic large ribosomal subunit"/>
    <property type="evidence" value="ECO:0007669"/>
    <property type="project" value="TreeGrafter"/>
</dbReference>
<dbReference type="PANTHER" id="PTHR11761">
    <property type="entry name" value="50S/60S RIBOSOMAL PROTEIN L14/L23"/>
    <property type="match status" value="1"/>
</dbReference>
<accession>S8D1Y2</accession>
<organism evidence="7 8">
    <name type="scientific">Genlisea aurea</name>
    <dbReference type="NCBI Taxonomy" id="192259"/>
    <lineage>
        <taxon>Eukaryota</taxon>
        <taxon>Viridiplantae</taxon>
        <taxon>Streptophyta</taxon>
        <taxon>Embryophyta</taxon>
        <taxon>Tracheophyta</taxon>
        <taxon>Spermatophyta</taxon>
        <taxon>Magnoliopsida</taxon>
        <taxon>eudicotyledons</taxon>
        <taxon>Gunneridae</taxon>
        <taxon>Pentapetalae</taxon>
        <taxon>asterids</taxon>
        <taxon>lamiids</taxon>
        <taxon>Lamiales</taxon>
        <taxon>Lentibulariaceae</taxon>
        <taxon>Genlisea</taxon>
    </lineage>
</organism>
<dbReference type="Gene3D" id="2.40.150.20">
    <property type="entry name" value="Ribosomal protein L14"/>
    <property type="match status" value="1"/>
</dbReference>
<evidence type="ECO:0000256" key="2">
    <source>
        <dbReference type="ARBA" id="ARBA00022730"/>
    </source>
</evidence>